<organism evidence="2 3">
    <name type="scientific">Mucuna pruriens</name>
    <name type="common">Velvet bean</name>
    <name type="synonym">Dolichos pruriens</name>
    <dbReference type="NCBI Taxonomy" id="157652"/>
    <lineage>
        <taxon>Eukaryota</taxon>
        <taxon>Viridiplantae</taxon>
        <taxon>Streptophyta</taxon>
        <taxon>Embryophyta</taxon>
        <taxon>Tracheophyta</taxon>
        <taxon>Spermatophyta</taxon>
        <taxon>Magnoliopsida</taxon>
        <taxon>eudicotyledons</taxon>
        <taxon>Gunneridae</taxon>
        <taxon>Pentapetalae</taxon>
        <taxon>rosids</taxon>
        <taxon>fabids</taxon>
        <taxon>Fabales</taxon>
        <taxon>Fabaceae</taxon>
        <taxon>Papilionoideae</taxon>
        <taxon>50 kb inversion clade</taxon>
        <taxon>NPAAA clade</taxon>
        <taxon>indigoferoid/millettioid clade</taxon>
        <taxon>Phaseoleae</taxon>
        <taxon>Mucuna</taxon>
    </lineage>
</organism>
<dbReference type="STRING" id="157652.A0A371ERY2"/>
<gene>
    <name evidence="2" type="primary">SAUR32</name>
    <name evidence="2" type="ORF">CR513_52158</name>
</gene>
<dbReference type="OrthoDB" id="660486at2759"/>
<dbReference type="EMBL" id="QJKJ01012378">
    <property type="protein sequence ID" value="RDX68811.1"/>
    <property type="molecule type" value="Genomic_DNA"/>
</dbReference>
<reference evidence="2" key="1">
    <citation type="submission" date="2018-05" db="EMBL/GenBank/DDBJ databases">
        <title>Draft genome of Mucuna pruriens seed.</title>
        <authorList>
            <person name="Nnadi N.E."/>
            <person name="Vos R."/>
            <person name="Hasami M.H."/>
            <person name="Devisetty U.K."/>
            <person name="Aguiy J.C."/>
        </authorList>
    </citation>
    <scope>NUCLEOTIDE SEQUENCE [LARGE SCALE GENOMIC DNA]</scope>
    <source>
        <strain evidence="2">JCA_2017</strain>
    </source>
</reference>
<comment type="caution">
    <text evidence="2">The sequence shown here is derived from an EMBL/GenBank/DDBJ whole genome shotgun (WGS) entry which is preliminary data.</text>
</comment>
<sequence>MAYLISLVHLTRTQTESSGFGILMGLVKGKWKHNVILKAWERCRFSRQYLKLKATLKSMDDEKKKGEIAPHGCFSVHVGPERQRFVVKTKYVNHPLFLMLLEEAEEEYGFESDGPIWLPCNVDLFYKVLAEMDGQDNSIIIHGARRSFTMAKVFPFFLHINKDHTTYTVMDSELLTINRFDTIF</sequence>
<evidence type="ECO:0000313" key="3">
    <source>
        <dbReference type="Proteomes" id="UP000257109"/>
    </source>
</evidence>
<dbReference type="GO" id="GO:0009733">
    <property type="term" value="P:response to auxin"/>
    <property type="evidence" value="ECO:0007669"/>
    <property type="project" value="InterPro"/>
</dbReference>
<dbReference type="AlphaFoldDB" id="A0A371ERY2"/>
<dbReference type="PANTHER" id="PTHR31374:SF395">
    <property type="entry name" value="SMALL AUXIN-UP RNA-RELATED"/>
    <property type="match status" value="1"/>
</dbReference>
<protein>
    <submittedName>
        <fullName evidence="2">Auxin-responsive protein SAUR32</fullName>
    </submittedName>
</protein>
<proteinExistence type="inferred from homology"/>
<name>A0A371ERY2_MUCPR</name>
<dbReference type="PANTHER" id="PTHR31374">
    <property type="entry name" value="AUXIN-INDUCED PROTEIN-LIKE-RELATED"/>
    <property type="match status" value="1"/>
</dbReference>
<evidence type="ECO:0000256" key="1">
    <source>
        <dbReference type="ARBA" id="ARBA00006974"/>
    </source>
</evidence>
<keyword evidence="3" id="KW-1185">Reference proteome</keyword>
<comment type="similarity">
    <text evidence="1">Belongs to the ARG7 family.</text>
</comment>
<evidence type="ECO:0000313" key="2">
    <source>
        <dbReference type="EMBL" id="RDX68811.1"/>
    </source>
</evidence>
<dbReference type="InterPro" id="IPR003676">
    <property type="entry name" value="SAUR_fam"/>
</dbReference>
<feature type="non-terminal residue" evidence="2">
    <location>
        <position position="1"/>
    </location>
</feature>
<accession>A0A371ERY2</accession>
<dbReference type="Pfam" id="PF02519">
    <property type="entry name" value="Auxin_inducible"/>
    <property type="match status" value="1"/>
</dbReference>
<dbReference type="Proteomes" id="UP000257109">
    <property type="component" value="Unassembled WGS sequence"/>
</dbReference>